<keyword evidence="1" id="KW-0479">Metal-binding</keyword>
<dbReference type="PRINTS" id="PR01415">
    <property type="entry name" value="ANKYRIN"/>
</dbReference>
<feature type="repeat" description="ANK" evidence="6">
    <location>
        <begin position="1094"/>
        <end position="1126"/>
    </location>
</feature>
<dbReference type="InterPro" id="IPR043145">
    <property type="entry name" value="Znf_ZZ_sf"/>
</dbReference>
<feature type="domain" description="ZZ-type" evidence="8">
    <location>
        <begin position="1727"/>
        <end position="1756"/>
    </location>
</feature>
<dbReference type="SUPFAM" id="SSF48403">
    <property type="entry name" value="Ankyrin repeat"/>
    <property type="match status" value="3"/>
</dbReference>
<evidence type="ECO:0000256" key="2">
    <source>
        <dbReference type="ARBA" id="ARBA00022737"/>
    </source>
</evidence>
<evidence type="ECO:0000256" key="5">
    <source>
        <dbReference type="ARBA" id="ARBA00023043"/>
    </source>
</evidence>
<comment type="caution">
    <text evidence="10">The sequence shown here is derived from an EMBL/GenBank/DDBJ whole genome shotgun (WGS) entry which is preliminary data.</text>
</comment>
<proteinExistence type="predicted"/>
<feature type="repeat" description="ANK" evidence="6">
    <location>
        <begin position="888"/>
        <end position="922"/>
    </location>
</feature>
<accession>A0AAV9GHI8</accession>
<name>A0AAV9GHI8_9PEZI</name>
<dbReference type="Pfam" id="PF12796">
    <property type="entry name" value="Ank_2"/>
    <property type="match status" value="5"/>
</dbReference>
<dbReference type="InterPro" id="IPR036770">
    <property type="entry name" value="Ankyrin_rpt-contain_sf"/>
</dbReference>
<dbReference type="Pfam" id="PF00569">
    <property type="entry name" value="ZZ"/>
    <property type="match status" value="1"/>
</dbReference>
<dbReference type="InterPro" id="IPR000433">
    <property type="entry name" value="Znf_ZZ"/>
</dbReference>
<evidence type="ECO:0000256" key="7">
    <source>
        <dbReference type="SAM" id="MobiDB-lite"/>
    </source>
</evidence>
<evidence type="ECO:0000256" key="6">
    <source>
        <dbReference type="PROSITE-ProRule" id="PRU00023"/>
    </source>
</evidence>
<dbReference type="InterPro" id="IPR056884">
    <property type="entry name" value="NPHP3-like_N"/>
</dbReference>
<feature type="repeat" description="ANK" evidence="6">
    <location>
        <begin position="1129"/>
        <end position="1162"/>
    </location>
</feature>
<reference evidence="10" key="2">
    <citation type="submission" date="2023-05" db="EMBL/GenBank/DDBJ databases">
        <authorList>
            <consortium name="Lawrence Berkeley National Laboratory"/>
            <person name="Steindorff A."/>
            <person name="Hensen N."/>
            <person name="Bonometti L."/>
            <person name="Westerberg I."/>
            <person name="Brannstrom I.O."/>
            <person name="Guillou S."/>
            <person name="Cros-Aarteil S."/>
            <person name="Calhoun S."/>
            <person name="Haridas S."/>
            <person name="Kuo A."/>
            <person name="Mondo S."/>
            <person name="Pangilinan J."/>
            <person name="Riley R."/>
            <person name="Labutti K."/>
            <person name="Andreopoulos B."/>
            <person name="Lipzen A."/>
            <person name="Chen C."/>
            <person name="Yanf M."/>
            <person name="Daum C."/>
            <person name="Ng V."/>
            <person name="Clum A."/>
            <person name="Ohm R."/>
            <person name="Martin F."/>
            <person name="Silar P."/>
            <person name="Natvig D."/>
            <person name="Lalanne C."/>
            <person name="Gautier V."/>
            <person name="Ament-Velasquez S.L."/>
            <person name="Kruys A."/>
            <person name="Hutchinson M.I."/>
            <person name="Powell A.J."/>
            <person name="Barry K."/>
            <person name="Miller A.N."/>
            <person name="Grigoriev I.V."/>
            <person name="Debuchy R."/>
            <person name="Gladieux P."/>
            <person name="Thoren M.H."/>
            <person name="Johannesson H."/>
        </authorList>
    </citation>
    <scope>NUCLEOTIDE SEQUENCE</scope>
    <source>
        <strain evidence="10">PSN243</strain>
    </source>
</reference>
<evidence type="ECO:0000259" key="9">
    <source>
        <dbReference type="Pfam" id="PF24883"/>
    </source>
</evidence>
<keyword evidence="2" id="KW-0677">Repeat</keyword>
<feature type="compositionally biased region" description="Low complexity" evidence="7">
    <location>
        <begin position="1281"/>
        <end position="1299"/>
    </location>
</feature>
<dbReference type="GO" id="GO:0008270">
    <property type="term" value="F:zinc ion binding"/>
    <property type="evidence" value="ECO:0007669"/>
    <property type="project" value="UniProtKB-KW"/>
</dbReference>
<keyword evidence="11" id="KW-1185">Reference proteome</keyword>
<feature type="repeat" description="ANK" evidence="6">
    <location>
        <begin position="1381"/>
        <end position="1413"/>
    </location>
</feature>
<keyword evidence="4" id="KW-0862">Zinc</keyword>
<protein>
    <submittedName>
        <fullName evidence="10">Ankyrin repeat-containing domain protein</fullName>
    </submittedName>
</protein>
<evidence type="ECO:0000256" key="4">
    <source>
        <dbReference type="ARBA" id="ARBA00022833"/>
    </source>
</evidence>
<dbReference type="Pfam" id="PF24883">
    <property type="entry name" value="NPHP3_N"/>
    <property type="match status" value="1"/>
</dbReference>
<feature type="region of interest" description="Disordered" evidence="7">
    <location>
        <begin position="1262"/>
        <end position="1310"/>
    </location>
</feature>
<reference evidence="10" key="1">
    <citation type="journal article" date="2023" name="Mol. Phylogenet. Evol.">
        <title>Genome-scale phylogeny and comparative genomics of the fungal order Sordariales.</title>
        <authorList>
            <person name="Hensen N."/>
            <person name="Bonometti L."/>
            <person name="Westerberg I."/>
            <person name="Brannstrom I.O."/>
            <person name="Guillou S."/>
            <person name="Cros-Aarteil S."/>
            <person name="Calhoun S."/>
            <person name="Haridas S."/>
            <person name="Kuo A."/>
            <person name="Mondo S."/>
            <person name="Pangilinan J."/>
            <person name="Riley R."/>
            <person name="LaButti K."/>
            <person name="Andreopoulos B."/>
            <person name="Lipzen A."/>
            <person name="Chen C."/>
            <person name="Yan M."/>
            <person name="Daum C."/>
            <person name="Ng V."/>
            <person name="Clum A."/>
            <person name="Steindorff A."/>
            <person name="Ohm R.A."/>
            <person name="Martin F."/>
            <person name="Silar P."/>
            <person name="Natvig D.O."/>
            <person name="Lalanne C."/>
            <person name="Gautier V."/>
            <person name="Ament-Velasquez S.L."/>
            <person name="Kruys A."/>
            <person name="Hutchinson M.I."/>
            <person name="Powell A.J."/>
            <person name="Barry K."/>
            <person name="Miller A.N."/>
            <person name="Grigoriev I.V."/>
            <person name="Debuchy R."/>
            <person name="Gladieux P."/>
            <person name="Hiltunen Thoren M."/>
            <person name="Johannesson H."/>
        </authorList>
    </citation>
    <scope>NUCLEOTIDE SEQUENCE</scope>
    <source>
        <strain evidence="10">PSN243</strain>
    </source>
</reference>
<evidence type="ECO:0000313" key="10">
    <source>
        <dbReference type="EMBL" id="KAK4447196.1"/>
    </source>
</evidence>
<dbReference type="Gene3D" id="1.25.40.20">
    <property type="entry name" value="Ankyrin repeat-containing domain"/>
    <property type="match status" value="5"/>
</dbReference>
<keyword evidence="3" id="KW-0863">Zinc-finger</keyword>
<dbReference type="SUPFAM" id="SSF57850">
    <property type="entry name" value="RING/U-box"/>
    <property type="match status" value="1"/>
</dbReference>
<dbReference type="PROSITE" id="PS50088">
    <property type="entry name" value="ANK_REPEAT"/>
    <property type="match status" value="7"/>
</dbReference>
<keyword evidence="5 6" id="KW-0040">ANK repeat</keyword>
<dbReference type="PROSITE" id="PS50297">
    <property type="entry name" value="ANK_REP_REGION"/>
    <property type="match status" value="6"/>
</dbReference>
<sequence>MSMGGNKFTSEFGLRVVATPKSGPVDADVVIIHGIWEDINPSWVPSKRAIRGLEEIVSASSPRSRLFEFRYDSESVRSSKNPVALLDAASIQLLQELDEARSRPLTDRQIPISFWSHDIGGMLVKNALVIASRRTEHYGIYLSTTSLVFFGYPHRSKYARDLVEPLLRLLPPDMGCADSLDRANLLADAIYEVNAAFDETGILLTARVLSVISDPSQVGIEPSCLQHAIFDHDMAQLGNLNEAVFTLSAPHDQVAKFDEHAEGVFALMKSGSALPDPTPGDDDPPSPALLDRPWFARYSSFGHFHRPKILTNNNFPPQLRSFVQAQAQEWAHSNDRVLCLSCQHVGQPSLVADYLLSWSRSHQQNKDSDWPSNIFCEFEFDASDHRINTATACVRSFIGQTWIHETGSEEEFGKDVDARMLFATSNPEDLWSLLRHQMLGWDPSRRIVFVIANLDQCVEGVAWLINHIRLFLSRSESPVRFIFTFCNDEKPAGLPAEWRMCEIHKQDTIATVPDSLKQEQSRCDAILNNIGPPLRKWSRSILDMVAFGAQPLHSWELADALGCSQQHLISEVPCHFKGMLAFDQTKLRTAENLTGSQLREVLANTEKGSNWYTTTPSEAHARLARMCCEYLMSHPPHLASLPDVGEALLTICMSPGEPSFLSYAAQYWHFHAKRALEGPQSPNESRDIIDMCVELVCDPSRFKLLAQRLWLDSDPLYRLPFVPLGPLAMVAGLGLTPVVKRLLDSDRMDRLDIAYNNTLGDALATAAASGQQDVLQLLLGSNWTPSAPVPAEAISFAAHWGHVEILQSLVSKASSVPGVRVEMDVLRRAGFFGLVDVARHLLDTNMAVKDTDAEPVASPLYVAVQGDQTEVVSLLISRNAPINGPEPFGCTPLGIACSHRCVGDAIIDLLLANGASAEVKDEENHTPLSEACVFGRHSAVERLLKHGACPILPPESKMPLLALATHYGSKKCLEHLLADKRALPDLNSSGPPGTALACAASNLGLEMAEALLKLGADPNLARDDSHIPPLGMAAAWNNFAMAETLLEPGVGADIEAEKRSNGDTALLISLFTSHITFAKLLINHGANVNHANKDGFSPLMVATETGNTEIVALLLEKGANINHVATGASPHSAIHLAAANSKSQAVFRLLVENGADVHLVGPMMRTPLMTAASQGRPDAVQCLIDRGANLETVAESDGITETALLLAVRREHRNVARALLEAGADINHVPPGCFSPLQTALIHDDEEMLSLLLEYQPDMNTQDATLENPQPLATPETKPLTTPENNNTSSKNSKNTTPPKKLKPKPHPRDQEDFSAVALLSMIAETTPLSMVRKLVNRGARVNPLNPTTVHPLVRASYVDNPAIIAYLLSRGADVHACRSKDGCAIHVASQFSCVEIIKTLVDSGADVNSVGSEYWHGTPVQRACMGIASRAPPGESTFCEATRVEVIEFLLDRGADVNLAVHGRCGTALNLACWRCSDAVVELLVARGARFLVEEDDDGDDGSGTGQPKGKQLVADDHGRTAAHFACLHSWERLEFVSRHVAGAGKGADDAVSASRDRMGLSILHWAVIGAKVDVVREIVNRELVDVNALDVDGWTPLMWAARGAMRAFLLRPHCQHMTDDEFAEAAGVDAKETAGAIVEIMQALFAAGADVDQKGMCFGEEWTARDVALYYKLDGRAFELLGGEAEVTGGDGVQPVRIESEQGEEDKGVESTGPNIAVDTDWRGCDACFLDVYGVYYHCDSCLDYDLCFKCYAHRDLIHPKHAFSLSGAAPGPSEEDSSEEDGVVLQEDDN</sequence>
<dbReference type="CDD" id="cd02249">
    <property type="entry name" value="ZZ"/>
    <property type="match status" value="1"/>
</dbReference>
<dbReference type="SMART" id="SM00248">
    <property type="entry name" value="ANK"/>
    <property type="match status" value="19"/>
</dbReference>
<dbReference type="InterPro" id="IPR002110">
    <property type="entry name" value="Ankyrin_rpt"/>
</dbReference>
<dbReference type="PANTHER" id="PTHR24198:SF165">
    <property type="entry name" value="ANKYRIN REPEAT-CONTAINING PROTEIN-RELATED"/>
    <property type="match status" value="1"/>
</dbReference>
<dbReference type="Gene3D" id="3.30.60.90">
    <property type="match status" value="1"/>
</dbReference>
<evidence type="ECO:0000256" key="3">
    <source>
        <dbReference type="ARBA" id="ARBA00022771"/>
    </source>
</evidence>
<gene>
    <name evidence="10" type="ORF">QBC34DRAFT_382445</name>
</gene>
<feature type="repeat" description="ANK" evidence="6">
    <location>
        <begin position="1199"/>
        <end position="1231"/>
    </location>
</feature>
<evidence type="ECO:0000259" key="8">
    <source>
        <dbReference type="Pfam" id="PF00569"/>
    </source>
</evidence>
<feature type="repeat" description="ANK" evidence="6">
    <location>
        <begin position="1061"/>
        <end position="1093"/>
    </location>
</feature>
<dbReference type="PANTHER" id="PTHR24198">
    <property type="entry name" value="ANKYRIN REPEAT AND PROTEIN KINASE DOMAIN-CONTAINING PROTEIN"/>
    <property type="match status" value="1"/>
</dbReference>
<feature type="domain" description="Nephrocystin 3-like N-terminal" evidence="9">
    <location>
        <begin position="326"/>
        <end position="484"/>
    </location>
</feature>
<feature type="repeat" description="ANK" evidence="6">
    <location>
        <begin position="1163"/>
        <end position="1195"/>
    </location>
</feature>
<evidence type="ECO:0000256" key="1">
    <source>
        <dbReference type="ARBA" id="ARBA00022723"/>
    </source>
</evidence>
<evidence type="ECO:0000313" key="11">
    <source>
        <dbReference type="Proteomes" id="UP001321760"/>
    </source>
</evidence>
<feature type="region of interest" description="Disordered" evidence="7">
    <location>
        <begin position="1769"/>
        <end position="1793"/>
    </location>
</feature>
<feature type="compositionally biased region" description="Acidic residues" evidence="7">
    <location>
        <begin position="1776"/>
        <end position="1793"/>
    </location>
</feature>
<dbReference type="Proteomes" id="UP001321760">
    <property type="component" value="Unassembled WGS sequence"/>
</dbReference>
<organism evidence="10 11">
    <name type="scientific">Podospora aff. communis PSN243</name>
    <dbReference type="NCBI Taxonomy" id="3040156"/>
    <lineage>
        <taxon>Eukaryota</taxon>
        <taxon>Fungi</taxon>
        <taxon>Dikarya</taxon>
        <taxon>Ascomycota</taxon>
        <taxon>Pezizomycotina</taxon>
        <taxon>Sordariomycetes</taxon>
        <taxon>Sordariomycetidae</taxon>
        <taxon>Sordariales</taxon>
        <taxon>Podosporaceae</taxon>
        <taxon>Podospora</taxon>
    </lineage>
</organism>
<dbReference type="EMBL" id="MU865951">
    <property type="protein sequence ID" value="KAK4447196.1"/>
    <property type="molecule type" value="Genomic_DNA"/>
</dbReference>